<dbReference type="AlphaFoldDB" id="A0A0G0YHW5"/>
<comment type="caution">
    <text evidence="1">The sequence shown here is derived from an EMBL/GenBank/DDBJ whole genome shotgun (WGS) entry which is preliminary data.</text>
</comment>
<name>A0A0G0YHW5_UNCKA</name>
<evidence type="ECO:0000313" key="1">
    <source>
        <dbReference type="EMBL" id="KKS36330.1"/>
    </source>
</evidence>
<gene>
    <name evidence="1" type="ORF">UV00_C0027G0016</name>
</gene>
<proteinExistence type="predicted"/>
<protein>
    <submittedName>
        <fullName evidence="1">Uncharacterized protein</fullName>
    </submittedName>
</protein>
<organism evidence="1 2">
    <name type="scientific">candidate division WWE3 bacterium GW2011_GWF1_42_14</name>
    <dbReference type="NCBI Taxonomy" id="1619138"/>
    <lineage>
        <taxon>Bacteria</taxon>
        <taxon>Katanobacteria</taxon>
    </lineage>
</organism>
<reference evidence="1 2" key="1">
    <citation type="journal article" date="2015" name="Nature">
        <title>rRNA introns, odd ribosomes, and small enigmatic genomes across a large radiation of phyla.</title>
        <authorList>
            <person name="Brown C.T."/>
            <person name="Hug L.A."/>
            <person name="Thomas B.C."/>
            <person name="Sharon I."/>
            <person name="Castelle C.J."/>
            <person name="Singh A."/>
            <person name="Wilkins M.J."/>
            <person name="Williams K.H."/>
            <person name="Banfield J.F."/>
        </authorList>
    </citation>
    <scope>NUCLEOTIDE SEQUENCE [LARGE SCALE GENOMIC DNA]</scope>
</reference>
<dbReference type="Proteomes" id="UP000033847">
    <property type="component" value="Unassembled WGS sequence"/>
</dbReference>
<evidence type="ECO:0000313" key="2">
    <source>
        <dbReference type="Proteomes" id="UP000033847"/>
    </source>
</evidence>
<dbReference type="EMBL" id="LCCU01000027">
    <property type="protein sequence ID" value="KKS36330.1"/>
    <property type="molecule type" value="Genomic_DNA"/>
</dbReference>
<accession>A0A0G0YHW5</accession>
<sequence>MNGKCFVCGGMNNNINRSPNVRIHKGYVCDVCIADYIHNPVIETQSSDAVTYFKSKQKSHWLVKLFFRILSKV</sequence>